<dbReference type="Proteomes" id="UP001258181">
    <property type="component" value="Unassembled WGS sequence"/>
</dbReference>
<gene>
    <name evidence="1" type="ORF">J2X07_003952</name>
</gene>
<reference evidence="1 2" key="1">
    <citation type="submission" date="2023-07" db="EMBL/GenBank/DDBJ databases">
        <title>Sorghum-associated microbial communities from plants grown in Nebraska, USA.</title>
        <authorList>
            <person name="Schachtman D."/>
        </authorList>
    </citation>
    <scope>NUCLEOTIDE SEQUENCE [LARGE SCALE GENOMIC DNA]</scope>
    <source>
        <strain evidence="1 2">BE211</strain>
    </source>
</reference>
<proteinExistence type="predicted"/>
<accession>A0ABU1U695</accession>
<dbReference type="EMBL" id="JAVDWA010000013">
    <property type="protein sequence ID" value="MDR7074937.1"/>
    <property type="molecule type" value="Genomic_DNA"/>
</dbReference>
<comment type="caution">
    <text evidence="1">The sequence shown here is derived from an EMBL/GenBank/DDBJ whole genome shotgun (WGS) entry which is preliminary data.</text>
</comment>
<evidence type="ECO:0008006" key="3">
    <source>
        <dbReference type="Google" id="ProtNLM"/>
    </source>
</evidence>
<dbReference type="RefSeq" id="WP_310262738.1">
    <property type="nucleotide sequence ID" value="NZ_JAVDWA010000013.1"/>
</dbReference>
<evidence type="ECO:0000313" key="1">
    <source>
        <dbReference type="EMBL" id="MDR7074937.1"/>
    </source>
</evidence>
<sequence length="168" mass="19011">MRKLWGLWIVILLFAIAACSDHESEKKPKFTVKDAISKNHVVIQNQSDNRNELLTGAVKAKNLQPMFAFLDDVNEGKESKVKITVFNKKGNSTTSELHYISKGKIEFLNNEKSYGMPTGKFECSDMRESNESVQLGGCKGDLANILAIKYTIRDHLLASIEYKKRNKQ</sequence>
<evidence type="ECO:0000313" key="2">
    <source>
        <dbReference type="Proteomes" id="UP001258181"/>
    </source>
</evidence>
<keyword evidence="2" id="KW-1185">Reference proteome</keyword>
<organism evidence="1 2">
    <name type="scientific">Fictibacillus barbaricus</name>
    <dbReference type="NCBI Taxonomy" id="182136"/>
    <lineage>
        <taxon>Bacteria</taxon>
        <taxon>Bacillati</taxon>
        <taxon>Bacillota</taxon>
        <taxon>Bacilli</taxon>
        <taxon>Bacillales</taxon>
        <taxon>Fictibacillaceae</taxon>
        <taxon>Fictibacillus</taxon>
    </lineage>
</organism>
<protein>
    <recommendedName>
        <fullName evidence="3">DUF4362 domain-containing protein</fullName>
    </recommendedName>
</protein>
<name>A0ABU1U695_9BACL</name>
<dbReference type="PROSITE" id="PS51257">
    <property type="entry name" value="PROKAR_LIPOPROTEIN"/>
    <property type="match status" value="1"/>
</dbReference>